<dbReference type="PaxDb" id="4097-A0A1S3XGS3"/>
<dbReference type="OrthoDB" id="1744168at2759"/>
<dbReference type="AlphaFoldDB" id="A0A1S3XGS3"/>
<proteinExistence type="predicted"/>
<name>A0A1S3XGS3_TOBAC</name>
<feature type="compositionally biased region" description="Basic and acidic residues" evidence="1">
    <location>
        <begin position="85"/>
        <end position="96"/>
    </location>
</feature>
<feature type="region of interest" description="Disordered" evidence="1">
    <location>
        <begin position="85"/>
        <end position="106"/>
    </location>
</feature>
<evidence type="ECO:0000256" key="1">
    <source>
        <dbReference type="SAM" id="MobiDB-lite"/>
    </source>
</evidence>
<dbReference type="RefSeq" id="XP_016439160.1">
    <property type="nucleotide sequence ID" value="XM_016583674.1"/>
</dbReference>
<protein>
    <recommendedName>
        <fullName evidence="3">Aspartic peptidase DDI1-type domain-containing protein</fullName>
    </recommendedName>
</protein>
<sequence>MLKKLLIEHQQLRTDFQKLARQIGQLVAQQNIQPAGALPSDTEKNPTEQVQAIDIRSEKTLEEVPPKKYVPKEVFERLVPQPEVEAKTKDDEHMQEIEVGPPPPFPQRLQKLKDASKYKMFLDILSQLRVNLPLVEVLQEVPKYSKYLRDIMENKRRLIEFETIALTEECSAKCSSSLGASRTTTITLQLADQSLAVPEGIIEDVLVRVGKFIFPIDFIILDYMADEEVQIILGQPLLATRGALVNVREGNLKMRVHDEAVTFNVYKALNLPKHYEGLCMILVVEPKLGELDRDVNVSEKKIEPEDFQLLKIE</sequence>
<evidence type="ECO:0000313" key="2">
    <source>
        <dbReference type="RefSeq" id="XP_016439160.1"/>
    </source>
</evidence>
<dbReference type="KEGG" id="nta:107765073"/>
<dbReference type="PANTHER" id="PTHR33067:SF39">
    <property type="entry name" value="TRANSCRIPTION FACTOR INTERACTOR AND REGULATOR CCHC(ZN) FAMILY"/>
    <property type="match status" value="1"/>
</dbReference>
<dbReference type="InterPro" id="IPR021109">
    <property type="entry name" value="Peptidase_aspartic_dom_sf"/>
</dbReference>
<dbReference type="PANTHER" id="PTHR33067">
    <property type="entry name" value="RNA-DIRECTED DNA POLYMERASE-RELATED"/>
    <property type="match status" value="1"/>
</dbReference>
<gene>
    <name evidence="2" type="primary">LOC107765073</name>
</gene>
<reference evidence="2" key="1">
    <citation type="submission" date="2025-08" db="UniProtKB">
        <authorList>
            <consortium name="RefSeq"/>
        </authorList>
    </citation>
    <scope>IDENTIFICATION</scope>
</reference>
<organism evidence="2">
    <name type="scientific">Nicotiana tabacum</name>
    <name type="common">Common tobacco</name>
    <dbReference type="NCBI Taxonomy" id="4097"/>
    <lineage>
        <taxon>Eukaryota</taxon>
        <taxon>Viridiplantae</taxon>
        <taxon>Streptophyta</taxon>
        <taxon>Embryophyta</taxon>
        <taxon>Tracheophyta</taxon>
        <taxon>Spermatophyta</taxon>
        <taxon>Magnoliopsida</taxon>
        <taxon>eudicotyledons</taxon>
        <taxon>Gunneridae</taxon>
        <taxon>Pentapetalae</taxon>
        <taxon>asterids</taxon>
        <taxon>lamiids</taxon>
        <taxon>Solanales</taxon>
        <taxon>Solanaceae</taxon>
        <taxon>Nicotianoideae</taxon>
        <taxon>Nicotianeae</taxon>
        <taxon>Nicotiana</taxon>
    </lineage>
</organism>
<dbReference type="Gene3D" id="2.40.70.10">
    <property type="entry name" value="Acid Proteases"/>
    <property type="match status" value="1"/>
</dbReference>
<accession>A0A1S3XGS3</accession>
<evidence type="ECO:0008006" key="3">
    <source>
        <dbReference type="Google" id="ProtNLM"/>
    </source>
</evidence>